<organism evidence="7 8">
    <name type="scientific">Streptomyces misionensis</name>
    <dbReference type="NCBI Taxonomy" id="67331"/>
    <lineage>
        <taxon>Bacteria</taxon>
        <taxon>Bacillati</taxon>
        <taxon>Actinomycetota</taxon>
        <taxon>Actinomycetes</taxon>
        <taxon>Kitasatosporales</taxon>
        <taxon>Streptomycetaceae</taxon>
        <taxon>Streptomyces</taxon>
    </lineage>
</organism>
<gene>
    <name evidence="7" type="ORF">FRZ03_05890</name>
</gene>
<comment type="caution">
    <text evidence="7">The sequence shown here is derived from an EMBL/GenBank/DDBJ whole genome shotgun (WGS) entry which is preliminary data.</text>
</comment>
<dbReference type="GO" id="GO:0003700">
    <property type="term" value="F:DNA-binding transcription factor activity"/>
    <property type="evidence" value="ECO:0007669"/>
    <property type="project" value="TreeGrafter"/>
</dbReference>
<dbReference type="SUPFAM" id="SSF46689">
    <property type="entry name" value="Homeodomain-like"/>
    <property type="match status" value="1"/>
</dbReference>
<name>A0A5C6JYI4_9ACTN</name>
<dbReference type="RefSeq" id="WP_146464058.1">
    <property type="nucleotide sequence ID" value="NZ_VOGW01000035.1"/>
</dbReference>
<feature type="region of interest" description="Disordered" evidence="5">
    <location>
        <begin position="187"/>
        <end position="208"/>
    </location>
</feature>
<dbReference type="AlphaFoldDB" id="A0A5C6JYI4"/>
<dbReference type="Proteomes" id="UP000320481">
    <property type="component" value="Unassembled WGS sequence"/>
</dbReference>
<dbReference type="PANTHER" id="PTHR30055">
    <property type="entry name" value="HTH-TYPE TRANSCRIPTIONAL REGULATOR RUTR"/>
    <property type="match status" value="1"/>
</dbReference>
<sequence>MGRWEPNGRERLAKAALELYGERGFEQTTVAEIAKRAGLTERTFFRHYADKREVLFAGSGELERLFADAVADVPPSATPLDALAAGLDAVCEMFEERREFAGKRHAVISATAELRERELIKLASLAAALADTLRRRGVPEPVASLTAETGVAVFKVAFERWITADEQRPLVRVARDSLEQLKAVAAGSAPAGVGGGAAPAPTEAQPSA</sequence>
<evidence type="ECO:0000256" key="2">
    <source>
        <dbReference type="ARBA" id="ARBA00023125"/>
    </source>
</evidence>
<keyword evidence="2 4" id="KW-0238">DNA-binding</keyword>
<evidence type="ECO:0000313" key="8">
    <source>
        <dbReference type="Proteomes" id="UP000320481"/>
    </source>
</evidence>
<dbReference type="EMBL" id="VOGW01000035">
    <property type="protein sequence ID" value="TWV55897.1"/>
    <property type="molecule type" value="Genomic_DNA"/>
</dbReference>
<accession>A0A5C6JYI4</accession>
<feature type="DNA-binding region" description="H-T-H motif" evidence="4">
    <location>
        <begin position="29"/>
        <end position="48"/>
    </location>
</feature>
<proteinExistence type="predicted"/>
<evidence type="ECO:0000259" key="6">
    <source>
        <dbReference type="PROSITE" id="PS50977"/>
    </source>
</evidence>
<dbReference type="PRINTS" id="PR00455">
    <property type="entry name" value="HTHTETR"/>
</dbReference>
<dbReference type="InterPro" id="IPR041347">
    <property type="entry name" value="MftR_C"/>
</dbReference>
<dbReference type="Gene3D" id="1.10.357.10">
    <property type="entry name" value="Tetracycline Repressor, domain 2"/>
    <property type="match status" value="1"/>
</dbReference>
<dbReference type="PROSITE" id="PS50977">
    <property type="entry name" value="HTH_TETR_2"/>
    <property type="match status" value="1"/>
</dbReference>
<feature type="domain" description="HTH tetR-type" evidence="6">
    <location>
        <begin position="6"/>
        <end position="66"/>
    </location>
</feature>
<keyword evidence="8" id="KW-1185">Reference proteome</keyword>
<evidence type="ECO:0000313" key="7">
    <source>
        <dbReference type="EMBL" id="TWV55897.1"/>
    </source>
</evidence>
<evidence type="ECO:0000256" key="3">
    <source>
        <dbReference type="ARBA" id="ARBA00023163"/>
    </source>
</evidence>
<dbReference type="PANTHER" id="PTHR30055:SF238">
    <property type="entry name" value="MYCOFACTOCIN BIOSYNTHESIS TRANSCRIPTIONAL REGULATOR MFTR-RELATED"/>
    <property type="match status" value="1"/>
</dbReference>
<dbReference type="GO" id="GO:0000976">
    <property type="term" value="F:transcription cis-regulatory region binding"/>
    <property type="evidence" value="ECO:0007669"/>
    <property type="project" value="TreeGrafter"/>
</dbReference>
<dbReference type="InterPro" id="IPR050109">
    <property type="entry name" value="HTH-type_TetR-like_transc_reg"/>
</dbReference>
<dbReference type="Pfam" id="PF00440">
    <property type="entry name" value="TetR_N"/>
    <property type="match status" value="1"/>
</dbReference>
<dbReference type="InterPro" id="IPR009057">
    <property type="entry name" value="Homeodomain-like_sf"/>
</dbReference>
<dbReference type="Pfam" id="PF17754">
    <property type="entry name" value="TetR_C_14"/>
    <property type="match status" value="1"/>
</dbReference>
<keyword evidence="3" id="KW-0804">Transcription</keyword>
<evidence type="ECO:0000256" key="5">
    <source>
        <dbReference type="SAM" id="MobiDB-lite"/>
    </source>
</evidence>
<reference evidence="7" key="1">
    <citation type="journal article" date="2019" name="Microbiol. Resour. Announc.">
        <title>Draft Genomic Sequences of Streptomyces misionensis and Streptomyces albidoflavus, bacteria applied for phytopathogen biocontrol.</title>
        <authorList>
            <person name="Pylro V."/>
            <person name="Dias A."/>
            <person name="Andreote F."/>
            <person name="Varani A."/>
            <person name="Andreote C."/>
            <person name="Bernardo E."/>
            <person name="Martins T."/>
        </authorList>
    </citation>
    <scope>NUCLEOTIDE SEQUENCE [LARGE SCALE GENOMIC DNA]</scope>
    <source>
        <strain evidence="7">66</strain>
    </source>
</reference>
<protein>
    <submittedName>
        <fullName evidence="7">TetR family transcriptional regulator</fullName>
    </submittedName>
</protein>
<evidence type="ECO:0000256" key="4">
    <source>
        <dbReference type="PROSITE-ProRule" id="PRU00335"/>
    </source>
</evidence>
<dbReference type="InterPro" id="IPR001647">
    <property type="entry name" value="HTH_TetR"/>
</dbReference>
<evidence type="ECO:0000256" key="1">
    <source>
        <dbReference type="ARBA" id="ARBA00023015"/>
    </source>
</evidence>
<keyword evidence="1" id="KW-0805">Transcription regulation</keyword>